<dbReference type="WBParaSite" id="GPUH_0000079301-mRNA-1">
    <property type="protein sequence ID" value="GPUH_0000079301-mRNA-1"/>
    <property type="gene ID" value="GPUH_0000079301"/>
</dbReference>
<dbReference type="PANTHER" id="PTHR11814">
    <property type="entry name" value="SULFATE TRANSPORTER"/>
    <property type="match status" value="1"/>
</dbReference>
<organism evidence="9">
    <name type="scientific">Gongylonema pulchrum</name>
    <dbReference type="NCBI Taxonomy" id="637853"/>
    <lineage>
        <taxon>Eukaryota</taxon>
        <taxon>Metazoa</taxon>
        <taxon>Ecdysozoa</taxon>
        <taxon>Nematoda</taxon>
        <taxon>Chromadorea</taxon>
        <taxon>Rhabditida</taxon>
        <taxon>Spirurina</taxon>
        <taxon>Spiruromorpha</taxon>
        <taxon>Spiruroidea</taxon>
        <taxon>Gongylonematidae</taxon>
        <taxon>Gongylonema</taxon>
    </lineage>
</organism>
<dbReference type="EMBL" id="UYRT01000798">
    <property type="protein sequence ID" value="VDK28735.1"/>
    <property type="molecule type" value="Genomic_DNA"/>
</dbReference>
<dbReference type="InterPro" id="IPR001902">
    <property type="entry name" value="SLC26A/SulP_fam"/>
</dbReference>
<dbReference type="GO" id="GO:0008271">
    <property type="term" value="F:secondary active sulfate transmembrane transporter activity"/>
    <property type="evidence" value="ECO:0007669"/>
    <property type="project" value="InterPro"/>
</dbReference>
<keyword evidence="4 5" id="KW-0472">Membrane</keyword>
<reference evidence="7 8" key="2">
    <citation type="submission" date="2018-11" db="EMBL/GenBank/DDBJ databases">
        <authorList>
            <consortium name="Pathogen Informatics"/>
        </authorList>
    </citation>
    <scope>NUCLEOTIDE SEQUENCE [LARGE SCALE GENOMIC DNA]</scope>
</reference>
<evidence type="ECO:0000313" key="7">
    <source>
        <dbReference type="EMBL" id="VDK28735.1"/>
    </source>
</evidence>
<evidence type="ECO:0000259" key="6">
    <source>
        <dbReference type="Pfam" id="PF00916"/>
    </source>
</evidence>
<dbReference type="Pfam" id="PF00916">
    <property type="entry name" value="Sulfate_transp"/>
    <property type="match status" value="2"/>
</dbReference>
<evidence type="ECO:0000256" key="5">
    <source>
        <dbReference type="SAM" id="Phobius"/>
    </source>
</evidence>
<name>A0A183CWF2_9BILA</name>
<dbReference type="OrthoDB" id="5847125at2759"/>
<evidence type="ECO:0000313" key="9">
    <source>
        <dbReference type="WBParaSite" id="GPUH_0000079301-mRNA-1"/>
    </source>
</evidence>
<proteinExistence type="predicted"/>
<gene>
    <name evidence="7" type="ORF">GPUH_LOCUS793</name>
</gene>
<reference evidence="9" key="1">
    <citation type="submission" date="2016-06" db="UniProtKB">
        <authorList>
            <consortium name="WormBaseParasite"/>
        </authorList>
    </citation>
    <scope>IDENTIFICATION</scope>
</reference>
<keyword evidence="8" id="KW-1185">Reference proteome</keyword>
<dbReference type="GO" id="GO:0016020">
    <property type="term" value="C:membrane"/>
    <property type="evidence" value="ECO:0007669"/>
    <property type="project" value="UniProtKB-SubCell"/>
</dbReference>
<feature type="domain" description="SLC26A/SulP transporter" evidence="6">
    <location>
        <begin position="205"/>
        <end position="248"/>
    </location>
</feature>
<evidence type="ECO:0000256" key="1">
    <source>
        <dbReference type="ARBA" id="ARBA00004141"/>
    </source>
</evidence>
<feature type="transmembrane region" description="Helical" evidence="5">
    <location>
        <begin position="30"/>
        <end position="53"/>
    </location>
</feature>
<sequence length="288" mass="32283">MSPKQFIQFIFSFVPILATIKQYRWRQYIFGDFVAGVTVGIMHVPQGIAYSFLVGVDPIYGLYSSFFPVLVYMLFGTSKHVSIGSFAVISLMTGTSRVRILKAIYTQFLQQRGFYIESAVEMGLKSINFKNLSTEVPFNLGNVSSIQVVTALTFCIGVVQVTNESLIELVFANRNKNHAGIFCSGLLRYNSTNKQANKRSFDLPLQLMLALLHVEFIASYMSDQLISGFSAGASVHVIFVQLDKVFQACYDSYSNQDKSLATRTERTRGIMRFCSISCCCKIAWNHSS</sequence>
<keyword evidence="3 5" id="KW-1133">Transmembrane helix</keyword>
<dbReference type="Proteomes" id="UP000271098">
    <property type="component" value="Unassembled WGS sequence"/>
</dbReference>
<dbReference type="PROSITE" id="PS01130">
    <property type="entry name" value="SLC26A"/>
    <property type="match status" value="1"/>
</dbReference>
<feature type="domain" description="SLC26A/SulP transporter" evidence="6">
    <location>
        <begin position="30"/>
        <end position="161"/>
    </location>
</feature>
<evidence type="ECO:0000256" key="3">
    <source>
        <dbReference type="ARBA" id="ARBA00022989"/>
    </source>
</evidence>
<dbReference type="InterPro" id="IPR018045">
    <property type="entry name" value="S04_transporter_CS"/>
</dbReference>
<protein>
    <submittedName>
        <fullName evidence="9">Sulfate_transp domain-containing protein</fullName>
    </submittedName>
</protein>
<evidence type="ECO:0000256" key="2">
    <source>
        <dbReference type="ARBA" id="ARBA00022692"/>
    </source>
</evidence>
<evidence type="ECO:0000256" key="4">
    <source>
        <dbReference type="ARBA" id="ARBA00023136"/>
    </source>
</evidence>
<accession>A0A183CWF2</accession>
<dbReference type="AlphaFoldDB" id="A0A183CWF2"/>
<comment type="subcellular location">
    <subcellularLocation>
        <location evidence="1">Membrane</location>
        <topology evidence="1">Multi-pass membrane protein</topology>
    </subcellularLocation>
</comment>
<evidence type="ECO:0000313" key="8">
    <source>
        <dbReference type="Proteomes" id="UP000271098"/>
    </source>
</evidence>
<keyword evidence="2 5" id="KW-0812">Transmembrane</keyword>
<dbReference type="InterPro" id="IPR011547">
    <property type="entry name" value="SLC26A/SulP_dom"/>
</dbReference>